<gene>
    <name evidence="1" type="ORF">BSCA_1081</name>
</gene>
<dbReference type="eggNOG" id="COG1496">
    <property type="taxonomic scope" value="Bacteria"/>
</dbReference>
<evidence type="ECO:0000313" key="1">
    <source>
        <dbReference type="EMBL" id="KFI95786.1"/>
    </source>
</evidence>
<protein>
    <submittedName>
        <fullName evidence="1">Copper oxidase</fullName>
    </submittedName>
</protein>
<dbReference type="Gene3D" id="3.60.140.10">
    <property type="entry name" value="CNF1/YfiH-like putative cysteine hydrolases"/>
    <property type="match status" value="1"/>
</dbReference>
<dbReference type="EMBL" id="JGZO01000001">
    <property type="protein sequence ID" value="KFI95786.1"/>
    <property type="molecule type" value="Genomic_DNA"/>
</dbReference>
<name>A0A087DJT6_9BIFI</name>
<dbReference type="Proteomes" id="UP000029033">
    <property type="component" value="Unassembled WGS sequence"/>
</dbReference>
<sequence length="125" mass="13236">MRSAGDIADAFDARFPGTFTLSRFGQPGIDIAAAALQELQAAGVPMDSVVASRPRVAAATQYLSEDGELAALCASDGEGPALPERFAAVRHSMCTLENPLWYSHRRAALAGKAHEGRLLALIVRE</sequence>
<comment type="caution">
    <text evidence="1">The sequence shown here is derived from an EMBL/GenBank/DDBJ whole genome shotgun (WGS) entry which is preliminary data.</text>
</comment>
<dbReference type="AlphaFoldDB" id="A0A087DJT6"/>
<dbReference type="STRING" id="158787.BSCA_1081"/>
<proteinExistence type="predicted"/>
<keyword evidence="2" id="KW-1185">Reference proteome</keyword>
<organism evidence="1 2">
    <name type="scientific">Bifidobacterium scardovii</name>
    <dbReference type="NCBI Taxonomy" id="158787"/>
    <lineage>
        <taxon>Bacteria</taxon>
        <taxon>Bacillati</taxon>
        <taxon>Actinomycetota</taxon>
        <taxon>Actinomycetes</taxon>
        <taxon>Bifidobacteriales</taxon>
        <taxon>Bifidobacteriaceae</taxon>
        <taxon>Bifidobacterium</taxon>
    </lineage>
</organism>
<evidence type="ECO:0000313" key="2">
    <source>
        <dbReference type="Proteomes" id="UP000029033"/>
    </source>
</evidence>
<reference evidence="1 2" key="1">
    <citation type="submission" date="2014-03" db="EMBL/GenBank/DDBJ databases">
        <title>Genomics of Bifidobacteria.</title>
        <authorList>
            <person name="Ventura M."/>
            <person name="Milani C."/>
            <person name="Lugli G.A."/>
        </authorList>
    </citation>
    <scope>NUCLEOTIDE SEQUENCE [LARGE SCALE GENOMIC DNA]</scope>
    <source>
        <strain evidence="1 2">LMG 21589</strain>
    </source>
</reference>
<accession>A0A087DJT6</accession>
<dbReference type="InterPro" id="IPR038371">
    <property type="entry name" value="Cu_polyphenol_OxRdtase_sf"/>
</dbReference>